<sequence>MDNLYKFKLYLFWSVLLHSLHVLVPHAGKDITQRSWTLGSYQSCLYIYTIHSLIYENT</sequence>
<keyword evidence="1" id="KW-0732">Signal</keyword>
<reference evidence="2 3" key="1">
    <citation type="submission" date="2016-03" db="EMBL/GenBank/DDBJ databases">
        <title>EvidentialGene: Evidence-directed Construction of Genes on Genomes.</title>
        <authorList>
            <person name="Gilbert D.G."/>
            <person name="Choi J.-H."/>
            <person name="Mockaitis K."/>
            <person name="Colbourne J."/>
            <person name="Pfrender M."/>
        </authorList>
    </citation>
    <scope>NUCLEOTIDE SEQUENCE [LARGE SCALE GENOMIC DNA]</scope>
    <source>
        <strain evidence="2 3">Xinb3</strain>
        <tissue evidence="2">Complete organism</tissue>
    </source>
</reference>
<evidence type="ECO:0000313" key="2">
    <source>
        <dbReference type="EMBL" id="KZS09170.1"/>
    </source>
</evidence>
<comment type="caution">
    <text evidence="2">The sequence shown here is derived from an EMBL/GenBank/DDBJ whole genome shotgun (WGS) entry which is preliminary data.</text>
</comment>
<proteinExistence type="predicted"/>
<gene>
    <name evidence="2" type="ORF">APZ42_026655</name>
</gene>
<evidence type="ECO:0000313" key="3">
    <source>
        <dbReference type="Proteomes" id="UP000076858"/>
    </source>
</evidence>
<organism evidence="2 3">
    <name type="scientific">Daphnia magna</name>
    <dbReference type="NCBI Taxonomy" id="35525"/>
    <lineage>
        <taxon>Eukaryota</taxon>
        <taxon>Metazoa</taxon>
        <taxon>Ecdysozoa</taxon>
        <taxon>Arthropoda</taxon>
        <taxon>Crustacea</taxon>
        <taxon>Branchiopoda</taxon>
        <taxon>Diplostraca</taxon>
        <taxon>Cladocera</taxon>
        <taxon>Anomopoda</taxon>
        <taxon>Daphniidae</taxon>
        <taxon>Daphnia</taxon>
    </lineage>
</organism>
<dbReference type="EMBL" id="LRGB01002101">
    <property type="protein sequence ID" value="KZS09170.1"/>
    <property type="molecule type" value="Genomic_DNA"/>
</dbReference>
<keyword evidence="3" id="KW-1185">Reference proteome</keyword>
<feature type="chain" id="PRO_5007834358" evidence="1">
    <location>
        <begin position="29"/>
        <end position="58"/>
    </location>
</feature>
<evidence type="ECO:0000256" key="1">
    <source>
        <dbReference type="SAM" id="SignalP"/>
    </source>
</evidence>
<protein>
    <submittedName>
        <fullName evidence="2">Uncharacterized protein</fullName>
    </submittedName>
</protein>
<name>A0A162ECW4_9CRUS</name>
<dbReference type="AlphaFoldDB" id="A0A162ECW4"/>
<feature type="signal peptide" evidence="1">
    <location>
        <begin position="1"/>
        <end position="28"/>
    </location>
</feature>
<dbReference type="Proteomes" id="UP000076858">
    <property type="component" value="Unassembled WGS sequence"/>
</dbReference>
<accession>A0A162ECW4</accession>